<dbReference type="SMART" id="SM00906">
    <property type="entry name" value="Fungal_trans"/>
    <property type="match status" value="1"/>
</dbReference>
<feature type="region of interest" description="Disordered" evidence="5">
    <location>
        <begin position="713"/>
        <end position="740"/>
    </location>
</feature>
<comment type="caution">
    <text evidence="7">The sequence shown here is derived from an EMBL/GenBank/DDBJ whole genome shotgun (WGS) entry which is preliminary data.</text>
</comment>
<evidence type="ECO:0000313" key="8">
    <source>
        <dbReference type="Proteomes" id="UP001285441"/>
    </source>
</evidence>
<evidence type="ECO:0000256" key="1">
    <source>
        <dbReference type="ARBA" id="ARBA00022723"/>
    </source>
</evidence>
<feature type="compositionally biased region" description="Low complexity" evidence="5">
    <location>
        <begin position="118"/>
        <end position="129"/>
    </location>
</feature>
<keyword evidence="8" id="KW-1185">Reference proteome</keyword>
<keyword evidence="2" id="KW-0805">Transcription regulation</keyword>
<keyword evidence="4" id="KW-0539">Nucleus</keyword>
<evidence type="ECO:0000259" key="6">
    <source>
        <dbReference type="PROSITE" id="PS50048"/>
    </source>
</evidence>
<dbReference type="SMART" id="SM00066">
    <property type="entry name" value="GAL4"/>
    <property type="match status" value="1"/>
</dbReference>
<name>A0AAE0K633_9PEZI</name>
<evidence type="ECO:0000256" key="4">
    <source>
        <dbReference type="ARBA" id="ARBA00023242"/>
    </source>
</evidence>
<feature type="compositionally biased region" description="Polar residues" evidence="5">
    <location>
        <begin position="723"/>
        <end position="740"/>
    </location>
</feature>
<dbReference type="CDD" id="cd00067">
    <property type="entry name" value="GAL4"/>
    <property type="match status" value="1"/>
</dbReference>
<dbReference type="CDD" id="cd12148">
    <property type="entry name" value="fungal_TF_MHR"/>
    <property type="match status" value="1"/>
</dbReference>
<dbReference type="InterPro" id="IPR007219">
    <property type="entry name" value="XnlR_reg_dom"/>
</dbReference>
<dbReference type="InterPro" id="IPR001138">
    <property type="entry name" value="Zn2Cys6_DnaBD"/>
</dbReference>
<sequence>MSNIHVAAGGPSPELRRQSDPSQLAQRESPSEASKRRKIRKGTRSCWECKRRKIRCTFASDADSICIGCRRRGTQCVSQEFPEEESTPPDRGRLMGDRIVRVEALIEKLVQQVSTDGRTPTAEPAATRTSSMSSDDLYSINPNPGIPTPDSLDSEPQRLFASYEVPSKRLPTPASPTPLRLAPAEYASISKALYAAFPCHEDFKILRSSEDTTVTFFNMMTSKSYTDIERDGIATSSYLFEFPNPKAHPVILARQMLSLANFFQYVHPEFWKNLPVPLSENPNDLMWRLANTAIRLVTHNDELLGTVEGLECVMIEGMFLTNSGNLRKGWLTFRRAMVIAQLMGLHRPESMNPQPLKMIDPKGSIRPAFLWYRIVYADRCLSMMLGLPQGTLDKSMSSPAALASDSPMGQLERIHATIMSRILERNESNALMREYATTQEIDREIQNSAKLLPSKWWRSPSTDDTDHQQVFWNTMRRLNQIFHYNLLIQLHLPFMLAETSPEPKPGFTKYDYNYSKMTCVQASRDILTRFVDFRKTNRIAFCCRSIDFFALMAAMALLLTHLDGHRQKEGFNIFAHSRLGDRAIMEEVLESMEHLNSIKRDVLSEKSADLLRRLLAVEADAAEGRQQYSTSSICGHDPTSGTDENVLRVAVPYFGVVRIAPEGGISMETPKHPSSTHTLHGADHTGETEQQINPADNWDSVYTGALPSIAGYPSPAAAEMASGQGQHPGSDPAQMTQTGLPTPERFYQFAPQFPGAIGSALEEQYPYPGLTAGVEDWAFQGVDMAFFDTLMRNTNANLGSGIGTGATFTGEDWESWNNEAGT</sequence>
<reference evidence="7" key="2">
    <citation type="submission" date="2023-06" db="EMBL/GenBank/DDBJ databases">
        <authorList>
            <consortium name="Lawrence Berkeley National Laboratory"/>
            <person name="Haridas S."/>
            <person name="Hensen N."/>
            <person name="Bonometti L."/>
            <person name="Westerberg I."/>
            <person name="Brannstrom I.O."/>
            <person name="Guillou S."/>
            <person name="Cros-Aarteil S."/>
            <person name="Calhoun S."/>
            <person name="Kuo A."/>
            <person name="Mondo S."/>
            <person name="Pangilinan J."/>
            <person name="Riley R."/>
            <person name="LaButti K."/>
            <person name="Andreopoulos B."/>
            <person name="Lipzen A."/>
            <person name="Chen C."/>
            <person name="Yanf M."/>
            <person name="Daum C."/>
            <person name="Ng V."/>
            <person name="Clum A."/>
            <person name="Steindorff A."/>
            <person name="Ohm R."/>
            <person name="Martin F."/>
            <person name="Silar P."/>
            <person name="Natvig D."/>
            <person name="Lalanne C."/>
            <person name="Gautier V."/>
            <person name="Ament-velasquez S.L."/>
            <person name="Kruys A."/>
            <person name="Hutchinson M.I."/>
            <person name="Powell A.J."/>
            <person name="Barry K."/>
            <person name="Miller A.N."/>
            <person name="Grigoriev I.V."/>
            <person name="Debuchy R."/>
            <person name="Gladieux P."/>
            <person name="Thoren M.H."/>
            <person name="Johannesson H."/>
        </authorList>
    </citation>
    <scope>NUCLEOTIDE SEQUENCE</scope>
    <source>
        <strain evidence="7">CBS 232.78</strain>
    </source>
</reference>
<feature type="region of interest" description="Disordered" evidence="5">
    <location>
        <begin position="664"/>
        <end position="691"/>
    </location>
</feature>
<evidence type="ECO:0000313" key="7">
    <source>
        <dbReference type="EMBL" id="KAK3369995.1"/>
    </source>
</evidence>
<feature type="domain" description="Zn(2)-C6 fungal-type" evidence="6">
    <location>
        <begin position="45"/>
        <end position="78"/>
    </location>
</feature>
<reference evidence="7" key="1">
    <citation type="journal article" date="2023" name="Mol. Phylogenet. Evol.">
        <title>Genome-scale phylogeny and comparative genomics of the fungal order Sordariales.</title>
        <authorList>
            <person name="Hensen N."/>
            <person name="Bonometti L."/>
            <person name="Westerberg I."/>
            <person name="Brannstrom I.O."/>
            <person name="Guillou S."/>
            <person name="Cros-Aarteil S."/>
            <person name="Calhoun S."/>
            <person name="Haridas S."/>
            <person name="Kuo A."/>
            <person name="Mondo S."/>
            <person name="Pangilinan J."/>
            <person name="Riley R."/>
            <person name="LaButti K."/>
            <person name="Andreopoulos B."/>
            <person name="Lipzen A."/>
            <person name="Chen C."/>
            <person name="Yan M."/>
            <person name="Daum C."/>
            <person name="Ng V."/>
            <person name="Clum A."/>
            <person name="Steindorff A."/>
            <person name="Ohm R.A."/>
            <person name="Martin F."/>
            <person name="Silar P."/>
            <person name="Natvig D.O."/>
            <person name="Lalanne C."/>
            <person name="Gautier V."/>
            <person name="Ament-Velasquez S.L."/>
            <person name="Kruys A."/>
            <person name="Hutchinson M.I."/>
            <person name="Powell A.J."/>
            <person name="Barry K."/>
            <person name="Miller A.N."/>
            <person name="Grigoriev I.V."/>
            <person name="Debuchy R."/>
            <person name="Gladieux P."/>
            <person name="Hiltunen Thoren M."/>
            <person name="Johannesson H."/>
        </authorList>
    </citation>
    <scope>NUCLEOTIDE SEQUENCE</scope>
    <source>
        <strain evidence="7">CBS 232.78</strain>
    </source>
</reference>
<keyword evidence="3" id="KW-0804">Transcription</keyword>
<dbReference type="GO" id="GO:0006351">
    <property type="term" value="P:DNA-templated transcription"/>
    <property type="evidence" value="ECO:0007669"/>
    <property type="project" value="InterPro"/>
</dbReference>
<protein>
    <recommendedName>
        <fullName evidence="6">Zn(2)-C6 fungal-type domain-containing protein</fullName>
    </recommendedName>
</protein>
<feature type="compositionally biased region" description="Polar residues" evidence="5">
    <location>
        <begin position="130"/>
        <end position="142"/>
    </location>
</feature>
<gene>
    <name evidence="7" type="ORF">B0H63DRAFT_305345</name>
</gene>
<evidence type="ECO:0000256" key="2">
    <source>
        <dbReference type="ARBA" id="ARBA00023015"/>
    </source>
</evidence>
<dbReference type="EMBL" id="JAULSW010000009">
    <property type="protein sequence ID" value="KAK3369995.1"/>
    <property type="molecule type" value="Genomic_DNA"/>
</dbReference>
<dbReference type="PANTHER" id="PTHR47840">
    <property type="entry name" value="ZN(II)2CYS6 TRANSCRIPTION FACTOR (EUROFUNG)-RELATED"/>
    <property type="match status" value="1"/>
</dbReference>
<dbReference type="SUPFAM" id="SSF57701">
    <property type="entry name" value="Zn2/Cys6 DNA-binding domain"/>
    <property type="match status" value="1"/>
</dbReference>
<dbReference type="Proteomes" id="UP001285441">
    <property type="component" value="Unassembled WGS sequence"/>
</dbReference>
<proteinExistence type="predicted"/>
<dbReference type="AlphaFoldDB" id="A0AAE0K633"/>
<feature type="region of interest" description="Disordered" evidence="5">
    <location>
        <begin position="111"/>
        <end position="154"/>
    </location>
</feature>
<dbReference type="PROSITE" id="PS00463">
    <property type="entry name" value="ZN2_CY6_FUNGAL_1"/>
    <property type="match status" value="1"/>
</dbReference>
<evidence type="ECO:0000256" key="3">
    <source>
        <dbReference type="ARBA" id="ARBA00023163"/>
    </source>
</evidence>
<dbReference type="Pfam" id="PF00172">
    <property type="entry name" value="Zn_clus"/>
    <property type="match status" value="1"/>
</dbReference>
<dbReference type="PROSITE" id="PS50048">
    <property type="entry name" value="ZN2_CY6_FUNGAL_2"/>
    <property type="match status" value="1"/>
</dbReference>
<accession>A0AAE0K633</accession>
<dbReference type="GO" id="GO:0008270">
    <property type="term" value="F:zinc ion binding"/>
    <property type="evidence" value="ECO:0007669"/>
    <property type="project" value="InterPro"/>
</dbReference>
<dbReference type="GO" id="GO:0003677">
    <property type="term" value="F:DNA binding"/>
    <property type="evidence" value="ECO:0007669"/>
    <property type="project" value="InterPro"/>
</dbReference>
<feature type="region of interest" description="Disordered" evidence="5">
    <location>
        <begin position="1"/>
        <end position="37"/>
    </location>
</feature>
<dbReference type="PANTHER" id="PTHR47840:SF1">
    <property type="entry name" value="ZN(II)2CYS6 TRANSCRIPTION FACTOR (EUROFUNG)"/>
    <property type="match status" value="1"/>
</dbReference>
<dbReference type="GO" id="GO:0000981">
    <property type="term" value="F:DNA-binding transcription factor activity, RNA polymerase II-specific"/>
    <property type="evidence" value="ECO:0007669"/>
    <property type="project" value="InterPro"/>
</dbReference>
<dbReference type="InterPro" id="IPR036864">
    <property type="entry name" value="Zn2-C6_fun-type_DNA-bd_sf"/>
</dbReference>
<dbReference type="Gene3D" id="4.10.240.10">
    <property type="entry name" value="Zn(2)-C6 fungal-type DNA-binding domain"/>
    <property type="match status" value="1"/>
</dbReference>
<organism evidence="7 8">
    <name type="scientific">Podospora didyma</name>
    <dbReference type="NCBI Taxonomy" id="330526"/>
    <lineage>
        <taxon>Eukaryota</taxon>
        <taxon>Fungi</taxon>
        <taxon>Dikarya</taxon>
        <taxon>Ascomycota</taxon>
        <taxon>Pezizomycotina</taxon>
        <taxon>Sordariomycetes</taxon>
        <taxon>Sordariomycetidae</taxon>
        <taxon>Sordariales</taxon>
        <taxon>Podosporaceae</taxon>
        <taxon>Podospora</taxon>
    </lineage>
</organism>
<evidence type="ECO:0000256" key="5">
    <source>
        <dbReference type="SAM" id="MobiDB-lite"/>
    </source>
</evidence>
<keyword evidence="1" id="KW-0479">Metal-binding</keyword>